<dbReference type="PANTHER" id="PTHR36504">
    <property type="entry name" value="LIPOPOLYSACCHARIDE EXPORT SYSTEM PROTEIN LPTA"/>
    <property type="match status" value="1"/>
</dbReference>
<organism evidence="4 5">
    <name type="scientific">Martelella endophytica</name>
    <dbReference type="NCBI Taxonomy" id="1486262"/>
    <lineage>
        <taxon>Bacteria</taxon>
        <taxon>Pseudomonadati</taxon>
        <taxon>Pseudomonadota</taxon>
        <taxon>Alphaproteobacteria</taxon>
        <taxon>Hyphomicrobiales</taxon>
        <taxon>Aurantimonadaceae</taxon>
        <taxon>Martelella</taxon>
    </lineage>
</organism>
<dbReference type="Gene3D" id="2.60.450.10">
    <property type="entry name" value="Lipopolysaccharide (LPS) transport protein A like domain"/>
    <property type="match status" value="1"/>
</dbReference>
<evidence type="ECO:0000256" key="1">
    <source>
        <dbReference type="ARBA" id="ARBA00022729"/>
    </source>
</evidence>
<feature type="signal peptide" evidence="2">
    <location>
        <begin position="1"/>
        <end position="25"/>
    </location>
</feature>
<accession>A0A0D5LY50</accession>
<feature type="chain" id="PRO_5002295544" description="Organic solvent tolerance-like N-terminal domain-containing protein" evidence="2">
    <location>
        <begin position="26"/>
        <end position="184"/>
    </location>
</feature>
<sequence>MIWNGISKPATVAALSLASVLAVLPADGFAQSTRTSGFQISNDQPINIDADKFDVDDRTKLITFTGNVVAIQGENQVKAGKMVVRYAGGSTGLAAGQGDIERIDLSESVQLDTATQKATGDTGYFDMTSQHFVLQGKQVVLSEGGNVFVGCKLTVNMATSQANLDACGGRVQVKLNPQSAPQSN</sequence>
<dbReference type="GO" id="GO:0009279">
    <property type="term" value="C:cell outer membrane"/>
    <property type="evidence" value="ECO:0007669"/>
    <property type="project" value="TreeGrafter"/>
</dbReference>
<dbReference type="PANTHER" id="PTHR36504:SF1">
    <property type="entry name" value="LIPOPOLYSACCHARIDE EXPORT SYSTEM PROTEIN LPTA"/>
    <property type="match status" value="1"/>
</dbReference>
<evidence type="ECO:0000313" key="5">
    <source>
        <dbReference type="Proteomes" id="UP000032611"/>
    </source>
</evidence>
<dbReference type="KEGG" id="mey:TM49_19605"/>
<feature type="domain" description="Organic solvent tolerance-like N-terminal" evidence="3">
    <location>
        <begin position="47"/>
        <end position="159"/>
    </location>
</feature>
<keyword evidence="1 2" id="KW-0732">Signal</keyword>
<gene>
    <name evidence="4" type="ORF">TM49_19605</name>
</gene>
<dbReference type="Pfam" id="PF03968">
    <property type="entry name" value="LptD_N"/>
    <property type="match status" value="1"/>
</dbReference>
<dbReference type="STRING" id="1486262.TM49_19605"/>
<dbReference type="PATRIC" id="fig|1486262.3.peg.4056"/>
<dbReference type="InterPro" id="IPR052037">
    <property type="entry name" value="LPS_export_LptA"/>
</dbReference>
<name>A0A0D5LY50_MAREN</name>
<dbReference type="GO" id="GO:0030288">
    <property type="term" value="C:outer membrane-bounded periplasmic space"/>
    <property type="evidence" value="ECO:0007669"/>
    <property type="project" value="TreeGrafter"/>
</dbReference>
<protein>
    <recommendedName>
        <fullName evidence="3">Organic solvent tolerance-like N-terminal domain-containing protein</fullName>
    </recommendedName>
</protein>
<dbReference type="AlphaFoldDB" id="A0A0D5LY50"/>
<evidence type="ECO:0000259" key="3">
    <source>
        <dbReference type="Pfam" id="PF03968"/>
    </source>
</evidence>
<dbReference type="GO" id="GO:0017089">
    <property type="term" value="F:glycolipid transfer activity"/>
    <property type="evidence" value="ECO:0007669"/>
    <property type="project" value="TreeGrafter"/>
</dbReference>
<reference evidence="4 5" key="1">
    <citation type="journal article" date="2015" name="Genome Announc.">
        <title>Complete genome sequence of Martelella endophytica YC6887, which has antifungal activity associated with a halophyte.</title>
        <authorList>
            <person name="Khan A."/>
            <person name="Khan H."/>
            <person name="Chung E.J."/>
            <person name="Hossain M.T."/>
            <person name="Chung Y.R."/>
        </authorList>
    </citation>
    <scope>NUCLEOTIDE SEQUENCE [LARGE SCALE GENOMIC DNA]</scope>
    <source>
        <strain evidence="4">YC6887</strain>
    </source>
</reference>
<keyword evidence="5" id="KW-1185">Reference proteome</keyword>
<dbReference type="HOGENOM" id="CLU_095993_0_1_5"/>
<dbReference type="InterPro" id="IPR005653">
    <property type="entry name" value="OstA-like_N"/>
</dbReference>
<dbReference type="Proteomes" id="UP000032611">
    <property type="component" value="Chromosome"/>
</dbReference>
<evidence type="ECO:0000256" key="2">
    <source>
        <dbReference type="SAM" id="SignalP"/>
    </source>
</evidence>
<proteinExistence type="predicted"/>
<evidence type="ECO:0000313" key="4">
    <source>
        <dbReference type="EMBL" id="AJY48378.1"/>
    </source>
</evidence>
<dbReference type="EMBL" id="CP010803">
    <property type="protein sequence ID" value="AJY48378.1"/>
    <property type="molecule type" value="Genomic_DNA"/>
</dbReference>
<dbReference type="GO" id="GO:0015920">
    <property type="term" value="P:lipopolysaccharide transport"/>
    <property type="evidence" value="ECO:0007669"/>
    <property type="project" value="TreeGrafter"/>
</dbReference>